<dbReference type="AlphaFoldDB" id="A0A1X6PKZ4"/>
<evidence type="ECO:0000313" key="2">
    <source>
        <dbReference type="Proteomes" id="UP000218209"/>
    </source>
</evidence>
<name>A0A1X6PKZ4_PORUM</name>
<proteinExistence type="predicted"/>
<reference evidence="1 2" key="1">
    <citation type="submission" date="2017-03" db="EMBL/GenBank/DDBJ databases">
        <title>WGS assembly of Porphyra umbilicalis.</title>
        <authorList>
            <person name="Brawley S.H."/>
            <person name="Blouin N.A."/>
            <person name="Ficko-Blean E."/>
            <person name="Wheeler G.L."/>
            <person name="Lohr M."/>
            <person name="Goodson H.V."/>
            <person name="Jenkins J.W."/>
            <person name="Blaby-Haas C.E."/>
            <person name="Helliwell K.E."/>
            <person name="Chan C."/>
            <person name="Marriage T."/>
            <person name="Bhattacharya D."/>
            <person name="Klein A.S."/>
            <person name="Badis Y."/>
            <person name="Brodie J."/>
            <person name="Cao Y."/>
            <person name="Collen J."/>
            <person name="Dittami S.M."/>
            <person name="Gachon C.M."/>
            <person name="Green B.R."/>
            <person name="Karpowicz S."/>
            <person name="Kim J.W."/>
            <person name="Kudahl U."/>
            <person name="Lin S."/>
            <person name="Michel G."/>
            <person name="Mittag M."/>
            <person name="Olson B.J."/>
            <person name="Pangilinan J."/>
            <person name="Peng Y."/>
            <person name="Qiu H."/>
            <person name="Shu S."/>
            <person name="Singer J.T."/>
            <person name="Smith A.G."/>
            <person name="Sprecher B.N."/>
            <person name="Wagner V."/>
            <person name="Wang W."/>
            <person name="Wang Z.-Y."/>
            <person name="Yan J."/>
            <person name="Yarish C."/>
            <person name="Zoeuner-Riek S."/>
            <person name="Zhuang Y."/>
            <person name="Zou Y."/>
            <person name="Lindquist E.A."/>
            <person name="Grimwood J."/>
            <person name="Barry K."/>
            <person name="Rokhsar D.S."/>
            <person name="Schmutz J."/>
            <person name="Stiller J.W."/>
            <person name="Grossman A.R."/>
            <person name="Prochnik S.E."/>
        </authorList>
    </citation>
    <scope>NUCLEOTIDE SEQUENCE [LARGE SCALE GENOMIC DNA]</scope>
    <source>
        <strain evidence="1">4086291</strain>
    </source>
</reference>
<keyword evidence="2" id="KW-1185">Reference proteome</keyword>
<organism evidence="1 2">
    <name type="scientific">Porphyra umbilicalis</name>
    <name type="common">Purple laver</name>
    <name type="synonym">Red alga</name>
    <dbReference type="NCBI Taxonomy" id="2786"/>
    <lineage>
        <taxon>Eukaryota</taxon>
        <taxon>Rhodophyta</taxon>
        <taxon>Bangiophyceae</taxon>
        <taxon>Bangiales</taxon>
        <taxon>Bangiaceae</taxon>
        <taxon>Porphyra</taxon>
    </lineage>
</organism>
<evidence type="ECO:0000313" key="1">
    <source>
        <dbReference type="EMBL" id="OSX81446.1"/>
    </source>
</evidence>
<sequence length="51" mass="5140">MTALCGGTQASRSIGARHLAGAGAGGGWRGHRCGDRCDGVSFCCCQLPENS</sequence>
<dbReference type="Proteomes" id="UP000218209">
    <property type="component" value="Unassembled WGS sequence"/>
</dbReference>
<dbReference type="EMBL" id="KV918762">
    <property type="protein sequence ID" value="OSX81446.1"/>
    <property type="molecule type" value="Genomic_DNA"/>
</dbReference>
<gene>
    <name evidence="1" type="ORF">BU14_0021s0051</name>
</gene>
<protein>
    <submittedName>
        <fullName evidence="1">Uncharacterized protein</fullName>
    </submittedName>
</protein>
<accession>A0A1X6PKZ4</accession>